<evidence type="ECO:0000259" key="6">
    <source>
        <dbReference type="Pfam" id="PF13360"/>
    </source>
</evidence>
<comment type="function">
    <text evidence="4">Part of the outer membrane protein assembly complex, which is involved in assembly and insertion of beta-barrel proteins into the outer membrane.</text>
</comment>
<comment type="subunit">
    <text evidence="4">Part of the Bam complex.</text>
</comment>
<evidence type="ECO:0000313" key="8">
    <source>
        <dbReference type="Proteomes" id="UP000198762"/>
    </source>
</evidence>
<keyword evidence="1 4" id="KW-0732">Signal</keyword>
<dbReference type="PANTHER" id="PTHR34512:SF30">
    <property type="entry name" value="OUTER MEMBRANE PROTEIN ASSEMBLY FACTOR BAMB"/>
    <property type="match status" value="1"/>
</dbReference>
<comment type="similarity">
    <text evidence="4">Belongs to the BamB family.</text>
</comment>
<evidence type="ECO:0000256" key="2">
    <source>
        <dbReference type="ARBA" id="ARBA00023136"/>
    </source>
</evidence>
<dbReference type="AlphaFoldDB" id="A0A1H9YCQ4"/>
<dbReference type="Pfam" id="PF13360">
    <property type="entry name" value="PQQ_2"/>
    <property type="match status" value="1"/>
</dbReference>
<dbReference type="InterPro" id="IPR017687">
    <property type="entry name" value="BamB"/>
</dbReference>
<keyword evidence="4" id="KW-0564">Palmitate</keyword>
<reference evidence="8" key="1">
    <citation type="submission" date="2016-10" db="EMBL/GenBank/DDBJ databases">
        <authorList>
            <person name="Varghese N."/>
            <person name="Submissions S."/>
        </authorList>
    </citation>
    <scope>NUCLEOTIDE SEQUENCE [LARGE SCALE GENOMIC DNA]</scope>
    <source>
        <strain evidence="8">CGMCC 1.6489</strain>
    </source>
</reference>
<evidence type="ECO:0000313" key="7">
    <source>
        <dbReference type="EMBL" id="SES66695.1"/>
    </source>
</evidence>
<dbReference type="Proteomes" id="UP000198762">
    <property type="component" value="Unassembled WGS sequence"/>
</dbReference>
<evidence type="ECO:0000256" key="3">
    <source>
        <dbReference type="ARBA" id="ARBA00023237"/>
    </source>
</evidence>
<dbReference type="OrthoDB" id="5173551at2"/>
<feature type="domain" description="Pyrrolo-quinoline quinone repeat" evidence="6">
    <location>
        <begin position="81"/>
        <end position="312"/>
    </location>
</feature>
<evidence type="ECO:0000256" key="1">
    <source>
        <dbReference type="ARBA" id="ARBA00022729"/>
    </source>
</evidence>
<dbReference type="EMBL" id="FOHZ01000001">
    <property type="protein sequence ID" value="SES66695.1"/>
    <property type="molecule type" value="Genomic_DNA"/>
</dbReference>
<proteinExistence type="inferred from homology"/>
<keyword evidence="4" id="KW-0449">Lipoprotein</keyword>
<name>A0A1H9YCQ4_9GAMM</name>
<feature type="chain" id="PRO_5011801854" description="Outer membrane protein assembly factor BamB" evidence="5">
    <location>
        <begin position="18"/>
        <end position="389"/>
    </location>
</feature>
<sequence>MGFSRRLKSLGMPLALAGVAAVMVGCSSSENLEKPDPVPEVVSSVTLKEQWSLNVGDGHDGQYLHLEPVIVGGSLYAVSADGEVVAVGPATGDIRWRVDLDDRIMAGVGGDSRQLYVVNDNAELIAIDRQEGEENWRLNLPNEVLAPPQSNGNLVLTQTIDGKVVAANAQSGERLWQYDAPAPSLSIRATASPVVGGELALVSLANGRVVALALASGQPVWQYVVGEPSGRTELERLVDVTAEPVIVEGAALLAGYQGKLALVDLRNGEEIWSRSTSTFHSPALGPERVFVVSDNGDVTGLDARSLDEVWTQDALSWRRLSAPAVIGDQLVVGDYEGYLHILSQENGQFQGQVSFDDEGIRAPMLRWEDRLVVYGNGGRLAVFTLENRD</sequence>
<protein>
    <recommendedName>
        <fullName evidence="4">Outer membrane protein assembly factor BamB</fullName>
    </recommendedName>
</protein>
<dbReference type="GO" id="GO:0043165">
    <property type="term" value="P:Gram-negative-bacterium-type cell outer membrane assembly"/>
    <property type="evidence" value="ECO:0007669"/>
    <property type="project" value="UniProtKB-UniRule"/>
</dbReference>
<dbReference type="Gene3D" id="2.130.10.10">
    <property type="entry name" value="YVTN repeat-like/Quinoprotein amine dehydrogenase"/>
    <property type="match status" value="1"/>
</dbReference>
<dbReference type="InterPro" id="IPR015943">
    <property type="entry name" value="WD40/YVTN_repeat-like_dom_sf"/>
</dbReference>
<dbReference type="GO" id="GO:0051205">
    <property type="term" value="P:protein insertion into membrane"/>
    <property type="evidence" value="ECO:0007669"/>
    <property type="project" value="UniProtKB-UniRule"/>
</dbReference>
<dbReference type="SUPFAM" id="SSF50998">
    <property type="entry name" value="Quinoprotein alcohol dehydrogenase-like"/>
    <property type="match status" value="1"/>
</dbReference>
<gene>
    <name evidence="4" type="primary">bamB</name>
    <name evidence="7" type="ORF">SAMN04487962_10189</name>
</gene>
<dbReference type="InterPro" id="IPR011047">
    <property type="entry name" value="Quinoprotein_ADH-like_sf"/>
</dbReference>
<dbReference type="InterPro" id="IPR002372">
    <property type="entry name" value="PQQ_rpt_dom"/>
</dbReference>
<keyword evidence="2 4" id="KW-0472">Membrane</keyword>
<dbReference type="STRING" id="430453.SAMN04487962_10189"/>
<evidence type="ECO:0000256" key="5">
    <source>
        <dbReference type="SAM" id="SignalP"/>
    </source>
</evidence>
<dbReference type="NCBIfam" id="TIGR03300">
    <property type="entry name" value="assembly_YfgL"/>
    <property type="match status" value="1"/>
</dbReference>
<keyword evidence="8" id="KW-1185">Reference proteome</keyword>
<evidence type="ECO:0000256" key="4">
    <source>
        <dbReference type="HAMAP-Rule" id="MF_00923"/>
    </source>
</evidence>
<dbReference type="PROSITE" id="PS51257">
    <property type="entry name" value="PROKAR_LIPOPROTEIN"/>
    <property type="match status" value="1"/>
</dbReference>
<dbReference type="GO" id="GO:0009279">
    <property type="term" value="C:cell outer membrane"/>
    <property type="evidence" value="ECO:0007669"/>
    <property type="project" value="UniProtKB-SubCell"/>
</dbReference>
<keyword evidence="3 4" id="KW-0998">Cell outer membrane</keyword>
<dbReference type="InterPro" id="IPR018391">
    <property type="entry name" value="PQQ_b-propeller_rpt"/>
</dbReference>
<comment type="subcellular location">
    <subcellularLocation>
        <location evidence="4">Cell outer membrane</location>
        <topology evidence="4">Lipid-anchor</topology>
    </subcellularLocation>
</comment>
<dbReference type="RefSeq" id="WP_091848266.1">
    <property type="nucleotide sequence ID" value="NZ_FOHZ01000001.1"/>
</dbReference>
<dbReference type="HAMAP" id="MF_00923">
    <property type="entry name" value="OM_assembly_BamB"/>
    <property type="match status" value="1"/>
</dbReference>
<feature type="signal peptide" evidence="5">
    <location>
        <begin position="1"/>
        <end position="17"/>
    </location>
</feature>
<dbReference type="SMART" id="SM00564">
    <property type="entry name" value="PQQ"/>
    <property type="match status" value="7"/>
</dbReference>
<dbReference type="PANTHER" id="PTHR34512">
    <property type="entry name" value="CELL SURFACE PROTEIN"/>
    <property type="match status" value="1"/>
</dbReference>
<organism evidence="7 8">
    <name type="scientific">Marinobacter segnicrescens</name>
    <dbReference type="NCBI Taxonomy" id="430453"/>
    <lineage>
        <taxon>Bacteria</taxon>
        <taxon>Pseudomonadati</taxon>
        <taxon>Pseudomonadota</taxon>
        <taxon>Gammaproteobacteria</taxon>
        <taxon>Pseudomonadales</taxon>
        <taxon>Marinobacteraceae</taxon>
        <taxon>Marinobacter</taxon>
    </lineage>
</organism>
<accession>A0A1H9YCQ4</accession>